<reference evidence="1" key="1">
    <citation type="submission" date="2020-05" db="EMBL/GenBank/DDBJ databases">
        <title>Mycena genomes resolve the evolution of fungal bioluminescence.</title>
        <authorList>
            <person name="Tsai I.J."/>
        </authorList>
    </citation>
    <scope>NUCLEOTIDE SEQUENCE</scope>
    <source>
        <strain evidence="1">160909Yilan</strain>
    </source>
</reference>
<dbReference type="OrthoDB" id="2788229at2759"/>
<evidence type="ECO:0000313" key="1">
    <source>
        <dbReference type="EMBL" id="KAF7374631.1"/>
    </source>
</evidence>
<evidence type="ECO:0000313" key="2">
    <source>
        <dbReference type="Proteomes" id="UP000623467"/>
    </source>
</evidence>
<sequence>MESRPLAHSTLAIPELLDQIVDFLSGSRVDLHSCALVSKSWVPCAQFHIFGKIILLPPNDMKLLCRLRKTLEVSPHLAHFIRRLSVSLNVDLLESVAGMMLPRLQELRVRCTFPQYHYFGDTKTRFLVQSLLRIPGIRRVDLCGSFTSMSVIHAYFDNCAHIQVLGLMNAHVEHPGLDSQDSKDLAEASNSDSPISALAVSKIQLSEFIFPAMECQALDAWIVGPHFPFGFHRLQRIHIAAERWRSFQSFLAPYLGSIEYLKLLEFCDHCGLDFSGLSKLKRLDVDLDQDWHLPDLLAVLGRLPPNNGLETMGLLRYSVSAEDETIFKDFDATITALDVMHSLHRVEIDIDVLRPGLDLATFMSYFPTLVSKDQLLVHVPFKPSPEIIDVSDSESED</sequence>
<evidence type="ECO:0008006" key="3">
    <source>
        <dbReference type="Google" id="ProtNLM"/>
    </source>
</evidence>
<proteinExistence type="predicted"/>
<organism evidence="1 2">
    <name type="scientific">Mycena sanguinolenta</name>
    <dbReference type="NCBI Taxonomy" id="230812"/>
    <lineage>
        <taxon>Eukaryota</taxon>
        <taxon>Fungi</taxon>
        <taxon>Dikarya</taxon>
        <taxon>Basidiomycota</taxon>
        <taxon>Agaricomycotina</taxon>
        <taxon>Agaricomycetes</taxon>
        <taxon>Agaricomycetidae</taxon>
        <taxon>Agaricales</taxon>
        <taxon>Marasmiineae</taxon>
        <taxon>Mycenaceae</taxon>
        <taxon>Mycena</taxon>
    </lineage>
</organism>
<dbReference type="AlphaFoldDB" id="A0A8H6ZE59"/>
<accession>A0A8H6ZE59</accession>
<keyword evidence="2" id="KW-1185">Reference proteome</keyword>
<comment type="caution">
    <text evidence="1">The sequence shown here is derived from an EMBL/GenBank/DDBJ whole genome shotgun (WGS) entry which is preliminary data.</text>
</comment>
<gene>
    <name evidence="1" type="ORF">MSAN_00347900</name>
</gene>
<dbReference type="EMBL" id="JACAZH010000002">
    <property type="protein sequence ID" value="KAF7374631.1"/>
    <property type="molecule type" value="Genomic_DNA"/>
</dbReference>
<dbReference type="Proteomes" id="UP000623467">
    <property type="component" value="Unassembled WGS sequence"/>
</dbReference>
<name>A0A8H6ZE59_9AGAR</name>
<dbReference type="SUPFAM" id="SSF52047">
    <property type="entry name" value="RNI-like"/>
    <property type="match status" value="1"/>
</dbReference>
<protein>
    <recommendedName>
        <fullName evidence="3">F-box domain-containing protein</fullName>
    </recommendedName>
</protein>